<dbReference type="KEGG" id="ovi:T265_02542"/>
<evidence type="ECO:0000313" key="2">
    <source>
        <dbReference type="Proteomes" id="UP000054324"/>
    </source>
</evidence>
<dbReference type="Proteomes" id="UP000054324">
    <property type="component" value="Unassembled WGS sequence"/>
</dbReference>
<name>A0A074ZVU7_OPIVI</name>
<dbReference type="EMBL" id="KL596649">
    <property type="protein sequence ID" value="KER31226.1"/>
    <property type="molecule type" value="Genomic_DNA"/>
</dbReference>
<evidence type="ECO:0000313" key="1">
    <source>
        <dbReference type="EMBL" id="KER31226.1"/>
    </source>
</evidence>
<dbReference type="AlphaFoldDB" id="A0A074ZVU7"/>
<dbReference type="GeneID" id="20316730"/>
<dbReference type="CTD" id="20316730"/>
<accession>A0A074ZVU7</accession>
<organism evidence="1 2">
    <name type="scientific">Opisthorchis viverrini</name>
    <name type="common">Southeast Asian liver fluke</name>
    <dbReference type="NCBI Taxonomy" id="6198"/>
    <lineage>
        <taxon>Eukaryota</taxon>
        <taxon>Metazoa</taxon>
        <taxon>Spiralia</taxon>
        <taxon>Lophotrochozoa</taxon>
        <taxon>Platyhelminthes</taxon>
        <taxon>Trematoda</taxon>
        <taxon>Digenea</taxon>
        <taxon>Opisthorchiida</taxon>
        <taxon>Opisthorchiata</taxon>
        <taxon>Opisthorchiidae</taxon>
        <taxon>Opisthorchis</taxon>
    </lineage>
</organism>
<keyword evidence="2" id="KW-1185">Reference proteome</keyword>
<gene>
    <name evidence="1" type="ORF">T265_02542</name>
</gene>
<protein>
    <submittedName>
        <fullName evidence="1">Uncharacterized protein</fullName>
    </submittedName>
</protein>
<dbReference type="RefSeq" id="XP_009165069.1">
    <property type="nucleotide sequence ID" value="XM_009166805.1"/>
</dbReference>
<proteinExistence type="predicted"/>
<reference evidence="1 2" key="1">
    <citation type="submission" date="2013-11" db="EMBL/GenBank/DDBJ databases">
        <title>Opisthorchis viverrini - life in the bile duct.</title>
        <authorList>
            <person name="Young N.D."/>
            <person name="Nagarajan N."/>
            <person name="Lin S.J."/>
            <person name="Korhonen P.K."/>
            <person name="Jex A.R."/>
            <person name="Hall R.S."/>
            <person name="Safavi-Hemami H."/>
            <person name="Kaewkong W."/>
            <person name="Bertrand D."/>
            <person name="Gao S."/>
            <person name="Seet Q."/>
            <person name="Wongkham S."/>
            <person name="Teh B.T."/>
            <person name="Wongkham C."/>
            <person name="Intapan P.M."/>
            <person name="Maleewong W."/>
            <person name="Yang X."/>
            <person name="Hu M."/>
            <person name="Wang Z."/>
            <person name="Hofmann A."/>
            <person name="Sternberg P.W."/>
            <person name="Tan P."/>
            <person name="Wang J."/>
            <person name="Gasser R.B."/>
        </authorList>
    </citation>
    <scope>NUCLEOTIDE SEQUENCE [LARGE SCALE GENOMIC DNA]</scope>
</reference>
<sequence>MSEYCAGTQPDTNLNFLSDEPHEAPTGWVVASPHTIALADHLQHAQTIRPHKVFPQTIHPAGQTSNFCSFCKKPGELNPVHLSLTTSKTMGMLSASWSNGRRKVTLASDSTTILSYRLMEQMISSCWEFAQAPEDWRKTKPLPELESRTFEVIPKSQRAVLFGTHNPPDFLKEKPALIEGFTYLNSCINLDCDMIEVDTRIFTSHALLTELEMNFTGAEGSCVQVVNHSSQFRKYRTSVIPPFRHTISYKSMARELPKEFKRHAFASDMSLPWKPDRQCPTSRALYKLRYRTVKPQTCNFSSSDWRYEGDRHGSAH</sequence>